<dbReference type="OrthoDB" id="14911at2759"/>
<sequence>MSELDCSSSTSTSDDEKCDCSILEESSSPSEDGKLMFSSLYDKQTSQDCYLANTPITAVITEVAEDGGTTRIFNAFHSRVYKIELQHGKYRWTIFRRYKDFFSLHNRILLYRAKRSLIPTTRRRRQLQLSLEYDSRGGGGEGGNTEVATPSAQPGDASRDGKIIKIKQLSPVLLKYGYENRSQIAAVDQPPGDNGTAVMHTASLKYNKSDGTVEKSLKRKKKHCRLPSFPIWPLHNRADNRKERLEKYLSAVLHVPAYRNLQETREFIEVSRFSFVSGLGGKNKEGYLKKRPGGRLTYGGVVRCCAELMASWQYRWVFLKDSYLAYVKPEGEDLRAVMLLDPGFHFKLEMHQKPRLIIENLNRTLVLKSKTKENAIEWKDALENAIEVSGKQWLQNHDFGSSFPKRRNVYGRWYCFFSFPSFVCLYDSIFFILYFVVSIYPLGRFVDGKSYMENLANMLELAKEQIFITGWWLSPEIYLKRPAAAGRRWRLDEILKKTEEGIRVYVLLYKEVELALGINSAYSKRILQQLHANIKVALAVVQLFISSSLGKNAFSGVFLWAHHEKLVIIDQNIAFVGGIDLCYGRWDDPKHRLTDFGSVSFGSARDASLTEEKSLMSAMRSMSKMLPVVQMCNAGLVSQPIAENPPEQSSAVVVKHCAELEIEPEVVAGEERERRIVRFLRSSSRFGLPNFANLLMKHKSRMQRNNAADCKQRGSQVLSADDGETVDDAAKRRKSLFAVFFFYLHTCLIHGGLCSVFQRIAPWMKLRRAVEEGDLKCENVDDAAMCYEEKLTCLQMEDDTDPGLYGCGKLWIGKDYANFIYKDFTEINLPYNDFIDRRQTPRMPWHDIAAVVYCSVARDLARHFIERWNACKTEKAKHSQRIPYLIPKSYEKVEMPHIFHKIAYKCHIQVIRSCSQWSFGSNMVEDSIHRAYVHLIKNAKHYIYIENQFFVSLLNSNDVHNSIAKALYDRILQAYNDKETFRVYVMMPLLPGFEGQLGTTGGSALQAVLHWTYCSLCKGPNSLLFNLAQHIEDPSEYIVFCSLRTHATLMEKLVSEIIYIHSKLMIVDDLFTIIGSANINDRSMLGKRDSEVAIYVEDCEFSRSSMNGQLYQAGRFAFSLRTDLFAEHLGLSDTSAKRKSQLDVRDPVSTEFFTTWKQIAARNADIFEKVFGCIPSNSVKNFVELKQYKKRLCLGEFDLLRARTLLEQLNGNLVLFPMKFLCQSDLSPSPITKEGLAPSSLFT</sequence>
<comment type="catalytic activity">
    <reaction evidence="1 9">
        <text>a 1,2-diacyl-sn-glycero-3-phosphocholine + H2O = a 1,2-diacyl-sn-glycero-3-phosphate + choline + H(+)</text>
        <dbReference type="Rhea" id="RHEA:14445"/>
        <dbReference type="ChEBI" id="CHEBI:15354"/>
        <dbReference type="ChEBI" id="CHEBI:15377"/>
        <dbReference type="ChEBI" id="CHEBI:15378"/>
        <dbReference type="ChEBI" id="CHEBI:57643"/>
        <dbReference type="ChEBI" id="CHEBI:58608"/>
        <dbReference type="EC" id="3.1.4.4"/>
    </reaction>
</comment>
<dbReference type="Gene3D" id="2.30.29.30">
    <property type="entry name" value="Pleckstrin-homology domain (PH domain)/Phosphotyrosine-binding domain (PTB)"/>
    <property type="match status" value="1"/>
</dbReference>
<evidence type="ECO:0000256" key="8">
    <source>
        <dbReference type="ARBA" id="ARBA00037868"/>
    </source>
</evidence>
<protein>
    <recommendedName>
        <fullName evidence="9">Phospholipase</fullName>
        <ecNumber evidence="9">3.1.4.4</ecNumber>
    </recommendedName>
</protein>
<evidence type="ECO:0000256" key="11">
    <source>
        <dbReference type="SAM" id="Phobius"/>
    </source>
</evidence>
<dbReference type="Proteomes" id="UP000054783">
    <property type="component" value="Unassembled WGS sequence"/>
</dbReference>
<name>A0A0V0ZYK7_9BILA</name>
<dbReference type="CDD" id="cd09141">
    <property type="entry name" value="PLDc_vPLD1_2_yPLD_like_2"/>
    <property type="match status" value="1"/>
</dbReference>
<evidence type="ECO:0000259" key="13">
    <source>
        <dbReference type="PROSITE" id="PS50035"/>
    </source>
</evidence>
<evidence type="ECO:0000256" key="1">
    <source>
        <dbReference type="ARBA" id="ARBA00000798"/>
    </source>
</evidence>
<dbReference type="PROSITE" id="PS50035">
    <property type="entry name" value="PLD"/>
    <property type="match status" value="2"/>
</dbReference>
<dbReference type="GO" id="GO:0060627">
    <property type="term" value="P:regulation of vesicle-mediated transport"/>
    <property type="evidence" value="ECO:0007669"/>
    <property type="project" value="TreeGrafter"/>
</dbReference>
<dbReference type="FunFam" id="3.30.870.10:FF:000011">
    <property type="entry name" value="Phospholipase"/>
    <property type="match status" value="1"/>
</dbReference>
<dbReference type="EC" id="3.1.4.4" evidence="9"/>
<dbReference type="SUPFAM" id="SSF50729">
    <property type="entry name" value="PH domain-like"/>
    <property type="match status" value="1"/>
</dbReference>
<evidence type="ECO:0000256" key="4">
    <source>
        <dbReference type="ARBA" id="ARBA00022801"/>
    </source>
</evidence>
<accession>A0A0V0ZYK7</accession>
<keyword evidence="16" id="KW-1185">Reference proteome</keyword>
<dbReference type="InterPro" id="IPR016555">
    <property type="entry name" value="PLipase_D_euk"/>
</dbReference>
<gene>
    <name evidence="15" type="primary">PLD1</name>
    <name evidence="15" type="ORF">T12_44</name>
</gene>
<evidence type="ECO:0000256" key="10">
    <source>
        <dbReference type="SAM" id="MobiDB-lite"/>
    </source>
</evidence>
<evidence type="ECO:0000259" key="12">
    <source>
        <dbReference type="PROSITE" id="PS50003"/>
    </source>
</evidence>
<dbReference type="GO" id="GO:0012505">
    <property type="term" value="C:endomembrane system"/>
    <property type="evidence" value="ECO:0007669"/>
    <property type="project" value="UniProtKB-SubCell"/>
</dbReference>
<dbReference type="InterPro" id="IPR015679">
    <property type="entry name" value="PLipase_D_fam"/>
</dbReference>
<dbReference type="InterPro" id="IPR011993">
    <property type="entry name" value="PH-like_dom_sf"/>
</dbReference>
<dbReference type="GO" id="GO:0035556">
    <property type="term" value="P:intracellular signal transduction"/>
    <property type="evidence" value="ECO:0007669"/>
    <property type="project" value="InterPro"/>
</dbReference>
<dbReference type="InterPro" id="IPR001683">
    <property type="entry name" value="PX_dom"/>
</dbReference>
<reference evidence="15 16" key="1">
    <citation type="submission" date="2015-01" db="EMBL/GenBank/DDBJ databases">
        <title>Evolution of Trichinella species and genotypes.</title>
        <authorList>
            <person name="Korhonen P.K."/>
            <person name="Edoardo P."/>
            <person name="Giuseppe L.R."/>
            <person name="Gasser R.B."/>
        </authorList>
    </citation>
    <scope>NUCLEOTIDE SEQUENCE [LARGE SCALE GENOMIC DNA]</scope>
    <source>
        <strain evidence="15">ISS2496</strain>
    </source>
</reference>
<feature type="region of interest" description="Disordered" evidence="10">
    <location>
        <begin position="130"/>
        <end position="159"/>
    </location>
</feature>
<dbReference type="GO" id="GO:0004630">
    <property type="term" value="F:phospholipase D activity"/>
    <property type="evidence" value="ECO:0007669"/>
    <property type="project" value="UniProtKB-UniRule"/>
</dbReference>
<dbReference type="Pfam" id="PF00614">
    <property type="entry name" value="PLDc"/>
    <property type="match status" value="2"/>
</dbReference>
<feature type="domain" description="PX" evidence="14">
    <location>
        <begin position="59"/>
        <end position="274"/>
    </location>
</feature>
<feature type="domain" description="PH" evidence="12">
    <location>
        <begin position="281"/>
        <end position="387"/>
    </location>
</feature>
<comment type="subcellular location">
    <subcellularLocation>
        <location evidence="8">Endomembrane system</location>
        <topology evidence="8">Lipid-anchor</topology>
    </subcellularLocation>
</comment>
<keyword evidence="11" id="KW-0812">Transmembrane</keyword>
<dbReference type="GO" id="GO:0006654">
    <property type="term" value="P:phosphatidic acid biosynthetic process"/>
    <property type="evidence" value="ECO:0007669"/>
    <property type="project" value="InterPro"/>
</dbReference>
<comment type="similarity">
    <text evidence="2 9">Belongs to the phospholipase D family.</text>
</comment>
<proteinExistence type="inferred from homology"/>
<evidence type="ECO:0000256" key="3">
    <source>
        <dbReference type="ARBA" id="ARBA00022737"/>
    </source>
</evidence>
<dbReference type="PROSITE" id="PS50195">
    <property type="entry name" value="PX"/>
    <property type="match status" value="1"/>
</dbReference>
<evidence type="ECO:0000313" key="16">
    <source>
        <dbReference type="Proteomes" id="UP000054783"/>
    </source>
</evidence>
<dbReference type="SMART" id="SM00312">
    <property type="entry name" value="PX"/>
    <property type="match status" value="1"/>
</dbReference>
<dbReference type="InterPro" id="IPR001849">
    <property type="entry name" value="PH_domain"/>
</dbReference>
<dbReference type="SUPFAM" id="SSF56024">
    <property type="entry name" value="Phospholipase D/nuclease"/>
    <property type="match status" value="3"/>
</dbReference>
<dbReference type="SMART" id="SM00155">
    <property type="entry name" value="PLDc"/>
    <property type="match status" value="2"/>
</dbReference>
<feature type="domain" description="PLD phosphodiesterase" evidence="13">
    <location>
        <begin position="1056"/>
        <end position="1083"/>
    </location>
</feature>
<dbReference type="Gene3D" id="3.30.870.10">
    <property type="entry name" value="Endonuclease Chain A"/>
    <property type="match status" value="2"/>
</dbReference>
<evidence type="ECO:0000313" key="15">
    <source>
        <dbReference type="EMBL" id="KRY17776.1"/>
    </source>
</evidence>
<evidence type="ECO:0000256" key="6">
    <source>
        <dbReference type="ARBA" id="ARBA00023098"/>
    </source>
</evidence>
<dbReference type="InterPro" id="IPR001736">
    <property type="entry name" value="PLipase_D/transphosphatidylase"/>
</dbReference>
<keyword evidence="5 9" id="KW-0442">Lipid degradation</keyword>
<dbReference type="PANTHER" id="PTHR18896:SF76">
    <property type="entry name" value="PHOSPHOLIPASE"/>
    <property type="match status" value="1"/>
</dbReference>
<keyword evidence="11" id="KW-0472">Membrane</keyword>
<keyword evidence="11" id="KW-1133">Transmembrane helix</keyword>
<dbReference type="GO" id="GO:0035091">
    <property type="term" value="F:phosphatidylinositol binding"/>
    <property type="evidence" value="ECO:0007669"/>
    <property type="project" value="InterPro"/>
</dbReference>
<dbReference type="SUPFAM" id="SSF64268">
    <property type="entry name" value="PX domain"/>
    <property type="match status" value="1"/>
</dbReference>
<dbReference type="InterPro" id="IPR036871">
    <property type="entry name" value="PX_dom_sf"/>
</dbReference>
<dbReference type="GO" id="GO:0009395">
    <property type="term" value="P:phospholipid catabolic process"/>
    <property type="evidence" value="ECO:0007669"/>
    <property type="project" value="TreeGrafter"/>
</dbReference>
<dbReference type="SMART" id="SM00233">
    <property type="entry name" value="PH"/>
    <property type="match status" value="1"/>
</dbReference>
<evidence type="ECO:0000256" key="5">
    <source>
        <dbReference type="ARBA" id="ARBA00022963"/>
    </source>
</evidence>
<keyword evidence="6" id="KW-0443">Lipid metabolism</keyword>
<dbReference type="PROSITE" id="PS50003">
    <property type="entry name" value="PH_DOMAIN"/>
    <property type="match status" value="1"/>
</dbReference>
<dbReference type="EMBL" id="JYDQ01000056">
    <property type="protein sequence ID" value="KRY17776.1"/>
    <property type="molecule type" value="Genomic_DNA"/>
</dbReference>
<feature type="transmembrane region" description="Helical" evidence="11">
    <location>
        <begin position="413"/>
        <end position="437"/>
    </location>
</feature>
<evidence type="ECO:0000256" key="2">
    <source>
        <dbReference type="ARBA" id="ARBA00008664"/>
    </source>
</evidence>
<organism evidence="15 16">
    <name type="scientific">Trichinella patagoniensis</name>
    <dbReference type="NCBI Taxonomy" id="990121"/>
    <lineage>
        <taxon>Eukaryota</taxon>
        <taxon>Metazoa</taxon>
        <taxon>Ecdysozoa</taxon>
        <taxon>Nematoda</taxon>
        <taxon>Enoplea</taxon>
        <taxon>Dorylaimia</taxon>
        <taxon>Trichinellida</taxon>
        <taxon>Trichinellidae</taxon>
        <taxon>Trichinella</taxon>
    </lineage>
</organism>
<dbReference type="Gene3D" id="3.30.1520.10">
    <property type="entry name" value="Phox-like domain"/>
    <property type="match status" value="1"/>
</dbReference>
<dbReference type="PIRSF" id="PIRSF009376">
    <property type="entry name" value="Phospholipase_D_euk"/>
    <property type="match status" value="1"/>
</dbReference>
<dbReference type="STRING" id="990121.A0A0V0ZYK7"/>
<evidence type="ECO:0000259" key="14">
    <source>
        <dbReference type="PROSITE" id="PS50195"/>
    </source>
</evidence>
<evidence type="ECO:0000256" key="9">
    <source>
        <dbReference type="PIRNR" id="PIRNR009376"/>
    </source>
</evidence>
<dbReference type="PANTHER" id="PTHR18896">
    <property type="entry name" value="PHOSPHOLIPASE D"/>
    <property type="match status" value="1"/>
</dbReference>
<keyword evidence="4 9" id="KW-0378">Hydrolase</keyword>
<keyword evidence="7" id="KW-0449">Lipoprotein</keyword>
<feature type="domain" description="PLD phosphodiesterase" evidence="13">
    <location>
        <begin position="558"/>
        <end position="585"/>
    </location>
</feature>
<dbReference type="CDD" id="cd09138">
    <property type="entry name" value="PLDc_vPLD1_2_yPLD_like_1"/>
    <property type="match status" value="1"/>
</dbReference>
<dbReference type="AlphaFoldDB" id="A0A0V0ZYK7"/>
<comment type="caution">
    <text evidence="15">The sequence shown here is derived from an EMBL/GenBank/DDBJ whole genome shotgun (WGS) entry which is preliminary data.</text>
</comment>
<evidence type="ECO:0000256" key="7">
    <source>
        <dbReference type="ARBA" id="ARBA00023288"/>
    </source>
</evidence>
<keyword evidence="3" id="KW-0677">Repeat</keyword>